<evidence type="ECO:0000256" key="4">
    <source>
        <dbReference type="ARBA" id="ARBA00022692"/>
    </source>
</evidence>
<evidence type="ECO:0000256" key="1">
    <source>
        <dbReference type="ARBA" id="ARBA00004141"/>
    </source>
</evidence>
<keyword evidence="6" id="KW-0653">Protein transport</keyword>
<sequence>MAIIIERKASDGSIVDEKVPVSADVVEGLPTLVEKTNDLNEIGDVSEDVRAIDLDDSGKERPIETEQDYALRLVSLDDDPSLPVNTARTWVLSLGLSCFAAVLGQLFYFRPQTVQVSGLFLQVFAFILGRALETIVPGPKHDIERLRTRDTWFWRFVNPGPFNIKEHVAISIMSTTSSDQAAAISVFAAQDLYYHITVSPAIAIFTLIASQLIGYGLAGLARDYLVYPTWAVYPFLMPQVQLFDAMHRGKGVFLQKKRRVFFWSVLVGIFVWEWFPEYIAPTLTGISIVCLAVQKNAWVTRVFGGAAGNEGLGMFALCLDWNYVGAGGGAIGSLFTPLATQLSLYAGVVVCILAFCFCYSQNVWHTQNFPFLSQLLFYENGTEYDQLSILNDDFTLNTTKLEQQGLPYYAASQALTQLSRTAYIGTAVTHFFIWHFKDVWDVIKNIRTKECQDLHYQKMKLYKEVPLWWFGAIFVVTFALGLGLCYAADSGLPWWGFLVAVILSGVFIPVIGTLYATVGYAPSLQFLIQMVGGAMVPGRPVANMYFTLYGSNTYSLTLTLLRDLKLGQYTKLPPRATFTMQTIGGIIGGVLNYVVMKSVIAGNRAILLDVQGTNVWSGQQVQSFNSAAISWGALAKPLYAPGARYGFIPWMLIAGLAVPIPFYLAHRLWPRLGFNYVFTPVVVAELGYLSVGINSSWMTSLALAIFSQWYLRKYRPRWFRKYNFLLSAALDGGTQIMVFVYSFAVGGASGKAVLFPTWALNPVGNPDYCLRLSD</sequence>
<keyword evidence="11" id="KW-1185">Reference proteome</keyword>
<dbReference type="GO" id="GO:0015031">
    <property type="term" value="P:protein transport"/>
    <property type="evidence" value="ECO:0007669"/>
    <property type="project" value="UniProtKB-KW"/>
</dbReference>
<dbReference type="NCBIfam" id="TIGR00728">
    <property type="entry name" value="OPT_sfam"/>
    <property type="match status" value="1"/>
</dbReference>
<proteinExistence type="inferred from homology"/>
<accession>A0A5C2RQ65</accession>
<feature type="transmembrane region" description="Helical" evidence="9">
    <location>
        <begin position="342"/>
        <end position="360"/>
    </location>
</feature>
<feature type="transmembrane region" description="Helical" evidence="9">
    <location>
        <begin position="494"/>
        <end position="518"/>
    </location>
</feature>
<gene>
    <name evidence="10" type="ORF">L227DRAFT_658334</name>
</gene>
<feature type="transmembrane region" description="Helical" evidence="9">
    <location>
        <begin position="723"/>
        <end position="744"/>
    </location>
</feature>
<feature type="transmembrane region" description="Helical" evidence="9">
    <location>
        <begin position="645"/>
        <end position="666"/>
    </location>
</feature>
<evidence type="ECO:0000256" key="7">
    <source>
        <dbReference type="ARBA" id="ARBA00022989"/>
    </source>
</evidence>
<keyword evidence="4 9" id="KW-0812">Transmembrane</keyword>
<feature type="transmembrane region" description="Helical" evidence="9">
    <location>
        <begin position="114"/>
        <end position="132"/>
    </location>
</feature>
<comment type="subcellular location">
    <subcellularLocation>
        <location evidence="1">Membrane</location>
        <topology evidence="1">Multi-pass membrane protein</topology>
    </subcellularLocation>
</comment>
<feature type="transmembrane region" description="Helical" evidence="9">
    <location>
        <begin position="90"/>
        <end position="108"/>
    </location>
</feature>
<reference evidence="10" key="1">
    <citation type="journal article" date="2018" name="Genome Biol. Evol.">
        <title>Genomics and development of Lentinus tigrinus, a white-rot wood-decaying mushroom with dimorphic fruiting bodies.</title>
        <authorList>
            <person name="Wu B."/>
            <person name="Xu Z."/>
            <person name="Knudson A."/>
            <person name="Carlson A."/>
            <person name="Chen N."/>
            <person name="Kovaka S."/>
            <person name="LaButti K."/>
            <person name="Lipzen A."/>
            <person name="Pennachio C."/>
            <person name="Riley R."/>
            <person name="Schakwitz W."/>
            <person name="Umezawa K."/>
            <person name="Ohm R.A."/>
            <person name="Grigoriev I.V."/>
            <person name="Nagy L.G."/>
            <person name="Gibbons J."/>
            <person name="Hibbett D."/>
        </authorList>
    </citation>
    <scope>NUCLEOTIDE SEQUENCE [LARGE SCALE GENOMIC DNA]</scope>
    <source>
        <strain evidence="10">ALCF2SS1-6</strain>
    </source>
</reference>
<dbReference type="InterPro" id="IPR004813">
    <property type="entry name" value="OPT"/>
</dbReference>
<protein>
    <submittedName>
        <fullName evidence="10">OPT oligopeptide transporter</fullName>
    </submittedName>
</protein>
<feature type="transmembrane region" description="Helical" evidence="9">
    <location>
        <begin position="192"/>
        <end position="218"/>
    </location>
</feature>
<evidence type="ECO:0000256" key="6">
    <source>
        <dbReference type="ARBA" id="ARBA00022927"/>
    </source>
</evidence>
<dbReference type="GO" id="GO:0016020">
    <property type="term" value="C:membrane"/>
    <property type="evidence" value="ECO:0007669"/>
    <property type="project" value="UniProtKB-SubCell"/>
</dbReference>
<evidence type="ECO:0000256" key="9">
    <source>
        <dbReference type="SAM" id="Phobius"/>
    </source>
</evidence>
<keyword evidence="3" id="KW-0813">Transport</keyword>
<evidence type="ECO:0000256" key="5">
    <source>
        <dbReference type="ARBA" id="ARBA00022856"/>
    </source>
</evidence>
<evidence type="ECO:0000313" key="11">
    <source>
        <dbReference type="Proteomes" id="UP000313359"/>
    </source>
</evidence>
<evidence type="ECO:0000313" key="10">
    <source>
        <dbReference type="EMBL" id="RPD53290.1"/>
    </source>
</evidence>
<evidence type="ECO:0000256" key="8">
    <source>
        <dbReference type="ARBA" id="ARBA00023136"/>
    </source>
</evidence>
<evidence type="ECO:0000256" key="2">
    <source>
        <dbReference type="ARBA" id="ARBA00008807"/>
    </source>
</evidence>
<feature type="transmembrane region" description="Helical" evidence="9">
    <location>
        <begin position="686"/>
        <end position="711"/>
    </location>
</feature>
<keyword evidence="5" id="KW-0571">Peptide transport</keyword>
<dbReference type="EMBL" id="ML122325">
    <property type="protein sequence ID" value="RPD53290.1"/>
    <property type="molecule type" value="Genomic_DNA"/>
</dbReference>
<keyword evidence="8 9" id="KW-0472">Membrane</keyword>
<dbReference type="InterPro" id="IPR004648">
    <property type="entry name" value="Oligpept_transpt"/>
</dbReference>
<name>A0A5C2RQ65_9APHY</name>
<keyword evidence="7 9" id="KW-1133">Transmembrane helix</keyword>
<comment type="similarity">
    <text evidence="2">Belongs to the oligopeptide OPT transporter family.</text>
</comment>
<dbReference type="PANTHER" id="PTHR22601">
    <property type="entry name" value="ISP4 LIKE PROTEIN"/>
    <property type="match status" value="1"/>
</dbReference>
<dbReference type="AlphaFoldDB" id="A0A5C2RQ65"/>
<feature type="transmembrane region" description="Helical" evidence="9">
    <location>
        <begin position="467"/>
        <end position="488"/>
    </location>
</feature>
<feature type="transmembrane region" description="Helical" evidence="9">
    <location>
        <begin position="258"/>
        <end position="275"/>
    </location>
</feature>
<dbReference type="Proteomes" id="UP000313359">
    <property type="component" value="Unassembled WGS sequence"/>
</dbReference>
<dbReference type="Pfam" id="PF03169">
    <property type="entry name" value="OPT"/>
    <property type="match status" value="1"/>
</dbReference>
<feature type="transmembrane region" description="Helical" evidence="9">
    <location>
        <begin position="224"/>
        <end position="246"/>
    </location>
</feature>
<organism evidence="10 11">
    <name type="scientific">Lentinus tigrinus ALCF2SS1-6</name>
    <dbReference type="NCBI Taxonomy" id="1328759"/>
    <lineage>
        <taxon>Eukaryota</taxon>
        <taxon>Fungi</taxon>
        <taxon>Dikarya</taxon>
        <taxon>Basidiomycota</taxon>
        <taxon>Agaricomycotina</taxon>
        <taxon>Agaricomycetes</taxon>
        <taxon>Polyporales</taxon>
        <taxon>Polyporaceae</taxon>
        <taxon>Lentinus</taxon>
    </lineage>
</organism>
<dbReference type="GO" id="GO:0035673">
    <property type="term" value="F:oligopeptide transmembrane transporter activity"/>
    <property type="evidence" value="ECO:0007669"/>
    <property type="project" value="InterPro"/>
</dbReference>
<evidence type="ECO:0000256" key="3">
    <source>
        <dbReference type="ARBA" id="ARBA00022448"/>
    </source>
</evidence>
<dbReference type="OrthoDB" id="9986677at2759"/>